<keyword evidence="3" id="KW-0472">Membrane</keyword>
<keyword evidence="3" id="KW-1133">Transmembrane helix</keyword>
<dbReference type="Pfam" id="PF13490">
    <property type="entry name" value="zf-HC2"/>
    <property type="match status" value="1"/>
</dbReference>
<proteinExistence type="predicted"/>
<dbReference type="InterPro" id="IPR041916">
    <property type="entry name" value="Anti_sigma_zinc_sf"/>
</dbReference>
<evidence type="ECO:0000256" key="2">
    <source>
        <dbReference type="ARBA" id="ARBA00023163"/>
    </source>
</evidence>
<dbReference type="Gene3D" id="1.10.10.1320">
    <property type="entry name" value="Anti-sigma factor, zinc-finger domain"/>
    <property type="match status" value="1"/>
</dbReference>
<evidence type="ECO:0000259" key="4">
    <source>
        <dbReference type="Pfam" id="PF13490"/>
    </source>
</evidence>
<dbReference type="Proteomes" id="UP000800981">
    <property type="component" value="Unassembled WGS sequence"/>
</dbReference>
<dbReference type="EMBL" id="JAANNP010000014">
    <property type="protein sequence ID" value="NHC15040.1"/>
    <property type="molecule type" value="Genomic_DNA"/>
</dbReference>
<feature type="transmembrane region" description="Helical" evidence="3">
    <location>
        <begin position="181"/>
        <end position="201"/>
    </location>
</feature>
<gene>
    <name evidence="5" type="ORF">G9H71_14720</name>
</gene>
<feature type="transmembrane region" description="Helical" evidence="3">
    <location>
        <begin position="208"/>
        <end position="229"/>
    </location>
</feature>
<feature type="transmembrane region" description="Helical" evidence="3">
    <location>
        <begin position="151"/>
        <end position="175"/>
    </location>
</feature>
<evidence type="ECO:0000313" key="6">
    <source>
        <dbReference type="Proteomes" id="UP000800981"/>
    </source>
</evidence>
<feature type="transmembrane region" description="Helical" evidence="3">
    <location>
        <begin position="84"/>
        <end position="105"/>
    </location>
</feature>
<accession>A0ABX0GWT8</accession>
<dbReference type="RefSeq" id="WP_166283125.1">
    <property type="nucleotide sequence ID" value="NZ_JAANNP010000014.1"/>
</dbReference>
<keyword evidence="2" id="KW-0804">Transcription</keyword>
<feature type="transmembrane region" description="Helical" evidence="3">
    <location>
        <begin position="235"/>
        <end position="251"/>
    </location>
</feature>
<reference evidence="5 6" key="1">
    <citation type="submission" date="2020-03" db="EMBL/GenBank/DDBJ databases">
        <title>Two novel Motilibacter sp.</title>
        <authorList>
            <person name="Liu S."/>
        </authorList>
    </citation>
    <scope>NUCLEOTIDE SEQUENCE [LARGE SCALE GENOMIC DNA]</scope>
    <source>
        <strain evidence="5 6">E257</strain>
    </source>
</reference>
<feature type="domain" description="Putative zinc-finger" evidence="4">
    <location>
        <begin position="9"/>
        <end position="38"/>
    </location>
</feature>
<sequence length="261" mass="26152">MTTWHAPEALLRAYAAQAAPPAAAVSLEAHLDTCADCRARLAQALPAATASVLATARAGVLARVASEPSPVPARRWRSRVVRSAPLAWLLGCLAVLTSASALDVGSTQRPALVLLLSPALPLIGVAAAWGSRLDPYAEVTASTPAAGLSLLLRRTLTVLLAVVPVAGGVGLVRGAPGPGLWLLPCLGVTAVALALGGVVGLQRATATLGAAWAAAVVLPGIAGTGVPAAVTAQAGPWWAAVCALSLLVLVLRRSAYAALPR</sequence>
<keyword evidence="3" id="KW-0812">Transmembrane</keyword>
<organism evidence="5 6">
    <name type="scientific">Motilibacter deserti</name>
    <dbReference type="NCBI Taxonomy" id="2714956"/>
    <lineage>
        <taxon>Bacteria</taxon>
        <taxon>Bacillati</taxon>
        <taxon>Actinomycetota</taxon>
        <taxon>Actinomycetes</taxon>
        <taxon>Motilibacterales</taxon>
        <taxon>Motilibacteraceae</taxon>
        <taxon>Motilibacter</taxon>
    </lineage>
</organism>
<keyword evidence="1" id="KW-0805">Transcription regulation</keyword>
<protein>
    <submittedName>
        <fullName evidence="5">Zf-HC2 domain-containing protein</fullName>
    </submittedName>
</protein>
<comment type="caution">
    <text evidence="5">The sequence shown here is derived from an EMBL/GenBank/DDBJ whole genome shotgun (WGS) entry which is preliminary data.</text>
</comment>
<dbReference type="InterPro" id="IPR027383">
    <property type="entry name" value="Znf_put"/>
</dbReference>
<feature type="transmembrane region" description="Helical" evidence="3">
    <location>
        <begin position="111"/>
        <end position="130"/>
    </location>
</feature>
<evidence type="ECO:0000256" key="1">
    <source>
        <dbReference type="ARBA" id="ARBA00023015"/>
    </source>
</evidence>
<name>A0ABX0GWT8_9ACTN</name>
<evidence type="ECO:0000313" key="5">
    <source>
        <dbReference type="EMBL" id="NHC15040.1"/>
    </source>
</evidence>
<keyword evidence="6" id="KW-1185">Reference proteome</keyword>
<evidence type="ECO:0000256" key="3">
    <source>
        <dbReference type="SAM" id="Phobius"/>
    </source>
</evidence>